<comment type="caution">
    <text evidence="5">The sequence shown here is derived from an EMBL/GenBank/DDBJ whole genome shotgun (WGS) entry which is preliminary data.</text>
</comment>
<dbReference type="RefSeq" id="WP_237335701.1">
    <property type="nucleotide sequence ID" value="NZ_BAABCM010000009.1"/>
</dbReference>
<reference evidence="6" key="1">
    <citation type="journal article" date="2019" name="Int. J. Syst. Evol. Microbiol.">
        <title>The Global Catalogue of Microorganisms (GCM) 10K type strain sequencing project: providing services to taxonomists for standard genome sequencing and annotation.</title>
        <authorList>
            <consortium name="The Broad Institute Genomics Platform"/>
            <consortium name="The Broad Institute Genome Sequencing Center for Infectious Disease"/>
            <person name="Wu L."/>
            <person name="Ma J."/>
        </authorList>
    </citation>
    <scope>NUCLEOTIDE SEQUENCE [LARGE SCALE GENOMIC DNA]</scope>
    <source>
        <strain evidence="6">JCM 17017</strain>
    </source>
</reference>
<dbReference type="EC" id="2.3.1.-" evidence="4"/>
<organism evidence="5 6">
    <name type="scientific">Amycolatopsis tucumanensis</name>
    <dbReference type="NCBI Taxonomy" id="401106"/>
    <lineage>
        <taxon>Bacteria</taxon>
        <taxon>Bacillati</taxon>
        <taxon>Actinomycetota</taxon>
        <taxon>Actinomycetes</taxon>
        <taxon>Pseudonocardiales</taxon>
        <taxon>Pseudonocardiaceae</taxon>
        <taxon>Amycolatopsis</taxon>
    </lineage>
</organism>
<protein>
    <recommendedName>
        <fullName evidence="4">Aminoglycoside N(3)-acetyltransferase</fullName>
        <ecNumber evidence="4">2.3.1.-</ecNumber>
    </recommendedName>
</protein>
<accession>A0ABP7J279</accession>
<sequence length="255" mass="27135">MGLDLVAGWRELGLAEGTAVIVHASLSSLGPVPGGARVVVASLVAAAGQAGTVAAPAFTPRIADPDPDHRGAPDTAIRARRDAVPLFDAGTPSEMGAVAEAVRQWPGAVRSRHPQASVAAIGAHAREVVAAQPLGFALGAGSPFSKLYDLDASILLIGVGHDRNSFLHHAETLARHRRLKVRRFPRLVDGERIWCETLDVANDNGTLFPVVGREFERVHGVREAEVGRARCRLLPARPLVDFAVRRLDELLGRSH</sequence>
<keyword evidence="2 4" id="KW-0808">Transferase</keyword>
<evidence type="ECO:0000256" key="2">
    <source>
        <dbReference type="ARBA" id="ARBA00022679"/>
    </source>
</evidence>
<gene>
    <name evidence="5" type="primary">aacC</name>
    <name evidence="5" type="ORF">GCM10022380_58290</name>
</gene>
<keyword evidence="6" id="KW-1185">Reference proteome</keyword>
<dbReference type="Proteomes" id="UP001501624">
    <property type="component" value="Unassembled WGS sequence"/>
</dbReference>
<name>A0ABP7J279_9PSEU</name>
<keyword evidence="4" id="KW-0046">Antibiotic resistance</keyword>
<keyword evidence="3 4" id="KW-0012">Acyltransferase</keyword>
<proteinExistence type="inferred from homology"/>
<dbReference type="InterPro" id="IPR003679">
    <property type="entry name" value="Amioglycoside_AcTrfase"/>
</dbReference>
<dbReference type="PANTHER" id="PTHR11104:SF0">
    <property type="entry name" value="SPBETA PROPHAGE-DERIVED AMINOGLYCOSIDE N(3')-ACETYLTRANSFERASE-LIKE PROTEIN YOKD"/>
    <property type="match status" value="1"/>
</dbReference>
<evidence type="ECO:0000313" key="6">
    <source>
        <dbReference type="Proteomes" id="UP001501624"/>
    </source>
</evidence>
<dbReference type="Pfam" id="PF02522">
    <property type="entry name" value="Antibiotic_NAT"/>
    <property type="match status" value="1"/>
</dbReference>
<dbReference type="EMBL" id="BAABCM010000009">
    <property type="protein sequence ID" value="GAA3832087.1"/>
    <property type="molecule type" value="Genomic_DNA"/>
</dbReference>
<evidence type="ECO:0000313" key="5">
    <source>
        <dbReference type="EMBL" id="GAA3832087.1"/>
    </source>
</evidence>
<evidence type="ECO:0000256" key="4">
    <source>
        <dbReference type="RuleBase" id="RU365031"/>
    </source>
</evidence>
<evidence type="ECO:0000256" key="1">
    <source>
        <dbReference type="ARBA" id="ARBA00006383"/>
    </source>
</evidence>
<dbReference type="InterPro" id="IPR028345">
    <property type="entry name" value="Antibiotic_NAT-like"/>
</dbReference>
<dbReference type="PANTHER" id="PTHR11104">
    <property type="entry name" value="AMINOGLYCOSIDE N3-ACETYLTRANSFERASE"/>
    <property type="match status" value="1"/>
</dbReference>
<comment type="similarity">
    <text evidence="1 4">Belongs to the antibiotic N-acetyltransferase family.</text>
</comment>
<dbReference type="SUPFAM" id="SSF110710">
    <property type="entry name" value="TTHA0583/YokD-like"/>
    <property type="match status" value="1"/>
</dbReference>
<evidence type="ECO:0000256" key="3">
    <source>
        <dbReference type="ARBA" id="ARBA00023315"/>
    </source>
</evidence>
<comment type="catalytic activity">
    <reaction evidence="4">
        <text>a 2-deoxystreptamine antibiotic + acetyl-CoA = an N(3)-acetyl-2-deoxystreptamine antibiotic + CoA + H(+)</text>
        <dbReference type="Rhea" id="RHEA:12665"/>
        <dbReference type="ChEBI" id="CHEBI:15378"/>
        <dbReference type="ChEBI" id="CHEBI:57287"/>
        <dbReference type="ChEBI" id="CHEBI:57288"/>
        <dbReference type="ChEBI" id="CHEBI:57921"/>
        <dbReference type="ChEBI" id="CHEBI:77452"/>
        <dbReference type="EC" id="2.3.1.81"/>
    </reaction>
</comment>